<sequence>MEFPNESGKSDHPHGFPDDIFRASGGGGLPEEPWTRHEATDSAGSDAHLVAHPGNPFGDHPLLSFSSRSSSDSSADVFQVDPHTAHQEPMLPGTAEDDVDRDHHQKEVEPDARATDADEPAVFNPRHAPPAVQVMDRSEAYDPSRIPASVFTPRSSSPVDWSVASNESLFSIHVGNNSFSRDQFLLMGMDLRRSGELSKPDKQYKSGELYTPPGDMLKSGELFSLSPSPPPVTIPGTRGSADIDNDVGTPKVTINSATETPPGQKAQPPSLPVSTNLSTISSHSDGSGVSGASARSFAFPVLTEAKRDSTSTEKEEQEPPNNLPEKQASKSSMRKSISEQLSAKIPSCSLCCCYCSCPSLSWPRCWSRCRCC</sequence>
<dbReference type="Proteomes" id="UP000594263">
    <property type="component" value="Unplaced"/>
</dbReference>
<feature type="compositionally biased region" description="Polar residues" evidence="1">
    <location>
        <begin position="272"/>
        <end position="287"/>
    </location>
</feature>
<feature type="compositionally biased region" description="Basic and acidic residues" evidence="1">
    <location>
        <begin position="196"/>
        <end position="205"/>
    </location>
</feature>
<feature type="region of interest" description="Disordered" evidence="1">
    <location>
        <begin position="1"/>
        <end position="133"/>
    </location>
</feature>
<evidence type="ECO:0000313" key="2">
    <source>
        <dbReference type="EnsemblPlants" id="Kaladp0043s0182.1.v1.1"/>
    </source>
</evidence>
<reference evidence="2" key="1">
    <citation type="submission" date="2021-01" db="UniProtKB">
        <authorList>
            <consortium name="EnsemblPlants"/>
        </authorList>
    </citation>
    <scope>IDENTIFICATION</scope>
</reference>
<feature type="compositionally biased region" description="Polar residues" evidence="1">
    <location>
        <begin position="252"/>
        <end position="261"/>
    </location>
</feature>
<evidence type="ECO:0000313" key="3">
    <source>
        <dbReference type="Proteomes" id="UP000594263"/>
    </source>
</evidence>
<keyword evidence="3" id="KW-1185">Reference proteome</keyword>
<dbReference type="Gramene" id="Kaladp0043s0182.1.v1.1">
    <property type="protein sequence ID" value="Kaladp0043s0182.1.v1.1"/>
    <property type="gene ID" value="Kaladp0043s0182.v1.1"/>
</dbReference>
<dbReference type="EnsemblPlants" id="Kaladp0043s0182.1.v1.1">
    <property type="protein sequence ID" value="Kaladp0043s0182.1.v1.1"/>
    <property type="gene ID" value="Kaladp0043s0182.v1.1"/>
</dbReference>
<evidence type="ECO:0000256" key="1">
    <source>
        <dbReference type="SAM" id="MobiDB-lite"/>
    </source>
</evidence>
<dbReference type="AlphaFoldDB" id="A0A7N0ZW01"/>
<accession>A0A7N0ZW01</accession>
<dbReference type="PANTHER" id="PTHR33673:SF3">
    <property type="entry name" value="SUPPRESSOR SRP40-LIKE PROTEIN"/>
    <property type="match status" value="1"/>
</dbReference>
<organism evidence="2 3">
    <name type="scientific">Kalanchoe fedtschenkoi</name>
    <name type="common">Lavender scallops</name>
    <name type="synonym">South American air plant</name>
    <dbReference type="NCBI Taxonomy" id="63787"/>
    <lineage>
        <taxon>Eukaryota</taxon>
        <taxon>Viridiplantae</taxon>
        <taxon>Streptophyta</taxon>
        <taxon>Embryophyta</taxon>
        <taxon>Tracheophyta</taxon>
        <taxon>Spermatophyta</taxon>
        <taxon>Magnoliopsida</taxon>
        <taxon>eudicotyledons</taxon>
        <taxon>Gunneridae</taxon>
        <taxon>Pentapetalae</taxon>
        <taxon>Saxifragales</taxon>
        <taxon>Crassulaceae</taxon>
        <taxon>Kalanchoe</taxon>
    </lineage>
</organism>
<name>A0A7N0ZW01_KALFE</name>
<protein>
    <submittedName>
        <fullName evidence="2">Uncharacterized protein</fullName>
    </submittedName>
</protein>
<dbReference type="OMA" id="RQCCTWH"/>
<feature type="region of interest" description="Disordered" evidence="1">
    <location>
        <begin position="196"/>
        <end position="292"/>
    </location>
</feature>
<feature type="region of interest" description="Disordered" evidence="1">
    <location>
        <begin position="305"/>
        <end position="336"/>
    </location>
</feature>
<proteinExistence type="predicted"/>
<feature type="compositionally biased region" description="Basic and acidic residues" evidence="1">
    <location>
        <begin position="305"/>
        <end position="314"/>
    </location>
</feature>
<feature type="compositionally biased region" description="Basic and acidic residues" evidence="1">
    <location>
        <begin position="8"/>
        <end position="21"/>
    </location>
</feature>
<feature type="compositionally biased region" description="Low complexity" evidence="1">
    <location>
        <begin position="64"/>
        <end position="74"/>
    </location>
</feature>
<feature type="compositionally biased region" description="Basic and acidic residues" evidence="1">
    <location>
        <begin position="100"/>
        <end position="116"/>
    </location>
</feature>
<dbReference type="PANTHER" id="PTHR33673">
    <property type="entry name" value="SUPPRESSOR SRP40-LIKE PROTEIN"/>
    <property type="match status" value="1"/>
</dbReference>